<dbReference type="EMBL" id="GBRH01252300">
    <property type="protein sequence ID" value="JAD45595.1"/>
    <property type="molecule type" value="Transcribed_RNA"/>
</dbReference>
<protein>
    <submittedName>
        <fullName evidence="1">Uncharacterized protein</fullName>
    </submittedName>
</protein>
<dbReference type="AlphaFoldDB" id="A0A0A9A9G0"/>
<proteinExistence type="predicted"/>
<reference evidence="1" key="1">
    <citation type="submission" date="2014-09" db="EMBL/GenBank/DDBJ databases">
        <authorList>
            <person name="Magalhaes I.L.F."/>
            <person name="Oliveira U."/>
            <person name="Santos F.R."/>
            <person name="Vidigal T.H.D.A."/>
            <person name="Brescovit A.D."/>
            <person name="Santos A.J."/>
        </authorList>
    </citation>
    <scope>NUCLEOTIDE SEQUENCE</scope>
    <source>
        <tissue evidence="1">Shoot tissue taken approximately 20 cm above the soil surface</tissue>
    </source>
</reference>
<reference evidence="1" key="2">
    <citation type="journal article" date="2015" name="Data Brief">
        <title>Shoot transcriptome of the giant reed, Arundo donax.</title>
        <authorList>
            <person name="Barrero R.A."/>
            <person name="Guerrero F.D."/>
            <person name="Moolhuijzen P."/>
            <person name="Goolsby J.A."/>
            <person name="Tidwell J."/>
            <person name="Bellgard S.E."/>
            <person name="Bellgard M.I."/>
        </authorList>
    </citation>
    <scope>NUCLEOTIDE SEQUENCE</scope>
    <source>
        <tissue evidence="1">Shoot tissue taken approximately 20 cm above the soil surface</tissue>
    </source>
</reference>
<organism evidence="1">
    <name type="scientific">Arundo donax</name>
    <name type="common">Giant reed</name>
    <name type="synonym">Donax arundinaceus</name>
    <dbReference type="NCBI Taxonomy" id="35708"/>
    <lineage>
        <taxon>Eukaryota</taxon>
        <taxon>Viridiplantae</taxon>
        <taxon>Streptophyta</taxon>
        <taxon>Embryophyta</taxon>
        <taxon>Tracheophyta</taxon>
        <taxon>Spermatophyta</taxon>
        <taxon>Magnoliopsida</taxon>
        <taxon>Liliopsida</taxon>
        <taxon>Poales</taxon>
        <taxon>Poaceae</taxon>
        <taxon>PACMAD clade</taxon>
        <taxon>Arundinoideae</taxon>
        <taxon>Arundineae</taxon>
        <taxon>Arundo</taxon>
    </lineage>
</organism>
<evidence type="ECO:0000313" key="1">
    <source>
        <dbReference type="EMBL" id="JAD45595.1"/>
    </source>
</evidence>
<accession>A0A0A9A9G0</accession>
<name>A0A0A9A9G0_ARUDO</name>
<sequence length="50" mass="5459">MERSALVAEGFSKVGTRLFPRSQNGIYVPKTRTVGLSLSKNVKTISSCLM</sequence>